<proteinExistence type="predicted"/>
<sequence>MALVDATKDLKAKIATVKSIKPVAKDLAIVDPLPTDEEWLAMSPEQQAAYKQRYGIEDNSDDDESEVEWADHAPQWFRDDYARCRRRYKAARDLLALTAAHQARTMREYQELVKECELRSAALRDLRRAGHRVGRLLGIEDDDDLLQYDEDQDEEDEDYDEDSFEGNS</sequence>
<evidence type="ECO:0000313" key="2">
    <source>
        <dbReference type="EMBL" id="CDR49425.1"/>
    </source>
</evidence>
<dbReference type="EMBL" id="LK052961">
    <property type="protein sequence ID" value="CDR49425.1"/>
    <property type="molecule type" value="Genomic_DNA"/>
</dbReference>
<dbReference type="AlphaFoldDB" id="A0A061BQU1"/>
<protein>
    <submittedName>
        <fullName evidence="2">RHTO0S26e01486g1_1</fullName>
    </submittedName>
</protein>
<gene>
    <name evidence="2" type="ORF">RHTO0S_26e01486g</name>
</gene>
<name>A0A061BQU1_RHOTO</name>
<organism evidence="2">
    <name type="scientific">Rhodotorula toruloides</name>
    <name type="common">Yeast</name>
    <name type="synonym">Rhodosporidium toruloides</name>
    <dbReference type="NCBI Taxonomy" id="5286"/>
    <lineage>
        <taxon>Eukaryota</taxon>
        <taxon>Fungi</taxon>
        <taxon>Dikarya</taxon>
        <taxon>Basidiomycota</taxon>
        <taxon>Pucciniomycotina</taxon>
        <taxon>Microbotryomycetes</taxon>
        <taxon>Sporidiobolales</taxon>
        <taxon>Sporidiobolaceae</taxon>
        <taxon>Rhodotorula</taxon>
    </lineage>
</organism>
<evidence type="ECO:0000256" key="1">
    <source>
        <dbReference type="SAM" id="MobiDB-lite"/>
    </source>
</evidence>
<reference evidence="2" key="1">
    <citation type="journal article" date="2014" name="Genome Announc.">
        <title>Draft genome sequence of Rhodosporidium toruloides CECT1137, an oleaginous yeast of biotechnological interest.</title>
        <authorList>
            <person name="Morin N."/>
            <person name="Calcas X."/>
            <person name="Devillers H."/>
            <person name="Durrens P."/>
            <person name="Sherman D.J."/>
            <person name="Nicaud J.-M."/>
            <person name="Neuveglise C."/>
        </authorList>
    </citation>
    <scope>NUCLEOTIDE SEQUENCE</scope>
    <source>
        <strain evidence="2">CECT1137</strain>
    </source>
</reference>
<accession>A0A061BQU1</accession>
<feature type="region of interest" description="Disordered" evidence="1">
    <location>
        <begin position="143"/>
        <end position="168"/>
    </location>
</feature>